<organism evidence="5 6">
    <name type="scientific">Geomonas diazotrophica</name>
    <dbReference type="NCBI Taxonomy" id="2843197"/>
    <lineage>
        <taxon>Bacteria</taxon>
        <taxon>Pseudomonadati</taxon>
        <taxon>Thermodesulfobacteriota</taxon>
        <taxon>Desulfuromonadia</taxon>
        <taxon>Geobacterales</taxon>
        <taxon>Geobacteraceae</taxon>
        <taxon>Geomonas</taxon>
    </lineage>
</organism>
<dbReference type="SMART" id="SM00382">
    <property type="entry name" value="AAA"/>
    <property type="match status" value="1"/>
</dbReference>
<dbReference type="PANTHER" id="PTHR43423:SF1">
    <property type="entry name" value="ABC TRANSPORTER I FAMILY MEMBER 17"/>
    <property type="match status" value="1"/>
</dbReference>
<keyword evidence="6" id="KW-1185">Reference proteome</keyword>
<keyword evidence="3 5" id="KW-0067">ATP-binding</keyword>
<dbReference type="Pfam" id="PF00005">
    <property type="entry name" value="ABC_tran"/>
    <property type="match status" value="1"/>
</dbReference>
<keyword evidence="2" id="KW-0547">Nucleotide-binding</keyword>
<name>A0ABX8JMV9_9BACT</name>
<sequence>MDTSKSEIVRLERVSFSGRNAQGGSVLLLADVSLSAKSGEISAIIGPSGGGKSTLIRLINRLADPSEGRIEVGGTDIAAMDPLQLRRLVALVPQKPFMFEGTVLDNLQMPFRYRHEAPPAGQSAEIAEVLALARLDRELLERDARSLSLGQQQRVGVARALITKPQVLLLDEPTSALDRRTSDALAATLREICRGRSLAMIMVTHDLRLTEKVADYCFYLEAGRIIEQGRAVELLAHPASMELKRFLSEPSDQGGVDG</sequence>
<dbReference type="Proteomes" id="UP000683493">
    <property type="component" value="Chromosome"/>
</dbReference>
<dbReference type="PROSITE" id="PS00211">
    <property type="entry name" value="ABC_TRANSPORTER_1"/>
    <property type="match status" value="1"/>
</dbReference>
<accession>A0ABX8JMV9</accession>
<evidence type="ECO:0000313" key="5">
    <source>
        <dbReference type="EMBL" id="QWV99633.1"/>
    </source>
</evidence>
<dbReference type="PANTHER" id="PTHR43423">
    <property type="entry name" value="ABC TRANSPORTER I FAMILY MEMBER 17"/>
    <property type="match status" value="1"/>
</dbReference>
<dbReference type="InterPro" id="IPR017871">
    <property type="entry name" value="ABC_transporter-like_CS"/>
</dbReference>
<feature type="domain" description="ABC transporter" evidence="4">
    <location>
        <begin position="9"/>
        <end position="247"/>
    </location>
</feature>
<proteinExistence type="predicted"/>
<dbReference type="InterPro" id="IPR003439">
    <property type="entry name" value="ABC_transporter-like_ATP-bd"/>
</dbReference>
<gene>
    <name evidence="5" type="ORF">KP005_10290</name>
</gene>
<protein>
    <submittedName>
        <fullName evidence="5">ATP-binding cassette domain-containing protein</fullName>
    </submittedName>
</protein>
<evidence type="ECO:0000256" key="2">
    <source>
        <dbReference type="ARBA" id="ARBA00022741"/>
    </source>
</evidence>
<evidence type="ECO:0000313" key="6">
    <source>
        <dbReference type="Proteomes" id="UP000683493"/>
    </source>
</evidence>
<dbReference type="EMBL" id="CP076724">
    <property type="protein sequence ID" value="QWV99633.1"/>
    <property type="molecule type" value="Genomic_DNA"/>
</dbReference>
<dbReference type="PROSITE" id="PS50893">
    <property type="entry name" value="ABC_TRANSPORTER_2"/>
    <property type="match status" value="1"/>
</dbReference>
<keyword evidence="1" id="KW-0813">Transport</keyword>
<evidence type="ECO:0000256" key="1">
    <source>
        <dbReference type="ARBA" id="ARBA00022448"/>
    </source>
</evidence>
<dbReference type="InterPro" id="IPR003593">
    <property type="entry name" value="AAA+_ATPase"/>
</dbReference>
<dbReference type="GO" id="GO:0005524">
    <property type="term" value="F:ATP binding"/>
    <property type="evidence" value="ECO:0007669"/>
    <property type="project" value="UniProtKB-KW"/>
</dbReference>
<evidence type="ECO:0000259" key="4">
    <source>
        <dbReference type="PROSITE" id="PS50893"/>
    </source>
</evidence>
<evidence type="ECO:0000256" key="3">
    <source>
        <dbReference type="ARBA" id="ARBA00022840"/>
    </source>
</evidence>
<reference evidence="5 6" key="1">
    <citation type="submission" date="2021-06" db="EMBL/GenBank/DDBJ databases">
        <title>Gemonas diversity in paddy soil.</title>
        <authorList>
            <person name="Liu G."/>
        </authorList>
    </citation>
    <scope>NUCLEOTIDE SEQUENCE [LARGE SCALE GENOMIC DNA]</scope>
    <source>
        <strain evidence="5 6">RG29</strain>
    </source>
</reference>